<organism evidence="1">
    <name type="scientific">Edaphobacter paludis</name>
    <dbReference type="NCBI Taxonomy" id="3035702"/>
    <lineage>
        <taxon>Bacteria</taxon>
        <taxon>Pseudomonadati</taxon>
        <taxon>Acidobacteriota</taxon>
        <taxon>Terriglobia</taxon>
        <taxon>Terriglobales</taxon>
        <taxon>Acidobacteriaceae</taxon>
        <taxon>Edaphobacter</taxon>
    </lineage>
</organism>
<protein>
    <submittedName>
        <fullName evidence="1">Uncharacterized protein</fullName>
    </submittedName>
</protein>
<gene>
    <name evidence="1" type="ORF">P4G45_00240</name>
    <name evidence="2" type="ORF">P8936_00245</name>
</gene>
<dbReference type="EMBL" id="CP121194">
    <property type="protein sequence ID" value="XBH10185.1"/>
    <property type="molecule type" value="Genomic_DNA"/>
</dbReference>
<dbReference type="AlphaFoldDB" id="A0AAU7CYK6"/>
<sequence>MSFLAVLEEVGKDFEKGLIWAVKYAVPVEKLVGLLFPQAAPAVAAVADATTLIQGAVLLVEQKYAASGAQHGTGAQKLAEVMALAGSAVTSLLQQAGILATTGYVESLVSAVVGVLNVQAMPAAKTAA</sequence>
<reference evidence="1" key="1">
    <citation type="submission" date="2023-03" db="EMBL/GenBank/DDBJ databases">
        <title>Edaphobacter sp.</title>
        <authorList>
            <person name="Huber K.J."/>
            <person name="Papendorf J."/>
            <person name="Pilke C."/>
            <person name="Bunk B."/>
            <person name="Sproeer C."/>
            <person name="Pester M."/>
        </authorList>
    </citation>
    <scope>NUCLEOTIDE SEQUENCE</scope>
    <source>
        <strain evidence="1">DSM 109919</strain>
        <strain evidence="2">DSM 109920</strain>
    </source>
</reference>
<name>A0AAU7CYK6_9BACT</name>
<proteinExistence type="predicted"/>
<accession>A0AAU7CYK6</accession>
<dbReference type="KEGG" id="epl:P4G45_00240"/>
<evidence type="ECO:0000313" key="1">
    <source>
        <dbReference type="EMBL" id="XBH10185.1"/>
    </source>
</evidence>
<dbReference type="EMBL" id="CP121195">
    <property type="protein sequence ID" value="XBH13622.1"/>
    <property type="molecule type" value="Genomic_DNA"/>
</dbReference>
<evidence type="ECO:0000313" key="2">
    <source>
        <dbReference type="EMBL" id="XBH13622.1"/>
    </source>
</evidence>
<dbReference type="RefSeq" id="WP_348267690.1">
    <property type="nucleotide sequence ID" value="NZ_CP121194.1"/>
</dbReference>
<accession>A0AAU7D924</accession>